<dbReference type="InterPro" id="IPR011004">
    <property type="entry name" value="Trimer_LpxA-like_sf"/>
</dbReference>
<accession>G3ARF1</accession>
<dbReference type="EMBL" id="GL996503">
    <property type="protein sequence ID" value="EGW31758.1"/>
    <property type="molecule type" value="Genomic_DNA"/>
</dbReference>
<comment type="similarity">
    <text evidence="1">Belongs to the transferase hexapeptide repeat family.</text>
</comment>
<dbReference type="GO" id="GO:0016407">
    <property type="term" value="F:acetyltransferase activity"/>
    <property type="evidence" value="ECO:0007669"/>
    <property type="project" value="InterPro"/>
</dbReference>
<evidence type="ECO:0000256" key="1">
    <source>
        <dbReference type="ARBA" id="ARBA00007274"/>
    </source>
</evidence>
<dbReference type="CDD" id="cd03357">
    <property type="entry name" value="LbH_MAT_GAT"/>
    <property type="match status" value="1"/>
</dbReference>
<name>G3ARF1_SPAPN</name>
<dbReference type="OrthoDB" id="25818at2759"/>
<dbReference type="PANTHER" id="PTHR23416:SF54">
    <property type="entry name" value="ACETYLTRANSFERASE, CYSE_LACA_LPXA_NODL FAMILY (AFU_ORTHOLOGUE AFUA_2G08430)-RELATED"/>
    <property type="match status" value="1"/>
</dbReference>
<dbReference type="InterPro" id="IPR051159">
    <property type="entry name" value="Hexapeptide_acetyltransf"/>
</dbReference>
<dbReference type="eggNOG" id="KOG4750">
    <property type="taxonomic scope" value="Eukaryota"/>
</dbReference>
<proteinExistence type="inferred from homology"/>
<keyword evidence="2" id="KW-0808">Transferase</keyword>
<dbReference type="FunCoup" id="G3ARF1">
    <property type="interactions" value="24"/>
</dbReference>
<dbReference type="GeneID" id="18875183"/>
<evidence type="ECO:0000256" key="2">
    <source>
        <dbReference type="ARBA" id="ARBA00022679"/>
    </source>
</evidence>
<feature type="domain" description="Maltose/galactoside acetyltransferase" evidence="3">
    <location>
        <begin position="43"/>
        <end position="111"/>
    </location>
</feature>
<evidence type="ECO:0000313" key="4">
    <source>
        <dbReference type="EMBL" id="EGW31758.1"/>
    </source>
</evidence>
<dbReference type="OMA" id="WFGANSI"/>
<dbReference type="RefSeq" id="XP_007376536.1">
    <property type="nucleotide sequence ID" value="XM_007376474.1"/>
</dbReference>
<evidence type="ECO:0000259" key="3">
    <source>
        <dbReference type="SMART" id="SM01266"/>
    </source>
</evidence>
<dbReference type="PANTHER" id="PTHR23416">
    <property type="entry name" value="SIALIC ACID SYNTHASE-RELATED"/>
    <property type="match status" value="1"/>
</dbReference>
<dbReference type="STRING" id="619300.G3ARF1"/>
<dbReference type="Proteomes" id="UP000000709">
    <property type="component" value="Unassembled WGS sequence"/>
</dbReference>
<dbReference type="SMART" id="SM01266">
    <property type="entry name" value="Mac"/>
    <property type="match status" value="1"/>
</dbReference>
<dbReference type="Gene3D" id="2.160.10.10">
    <property type="entry name" value="Hexapeptide repeat proteins"/>
    <property type="match status" value="1"/>
</dbReference>
<evidence type="ECO:0000313" key="5">
    <source>
        <dbReference type="Proteomes" id="UP000000709"/>
    </source>
</evidence>
<dbReference type="InterPro" id="IPR001451">
    <property type="entry name" value="Hexapep"/>
</dbReference>
<dbReference type="GO" id="GO:0008374">
    <property type="term" value="F:O-acyltransferase activity"/>
    <property type="evidence" value="ECO:0007669"/>
    <property type="project" value="TreeGrafter"/>
</dbReference>
<dbReference type="SUPFAM" id="SSF51161">
    <property type="entry name" value="Trimeric LpxA-like enzymes"/>
    <property type="match status" value="1"/>
</dbReference>
<reference evidence="4 5" key="1">
    <citation type="journal article" date="2011" name="Proc. Natl. Acad. Sci. U.S.A.">
        <title>Comparative genomics of xylose-fermenting fungi for enhanced biofuel production.</title>
        <authorList>
            <person name="Wohlbach D.J."/>
            <person name="Kuo A."/>
            <person name="Sato T.K."/>
            <person name="Potts K.M."/>
            <person name="Salamov A.A."/>
            <person name="LaButti K.M."/>
            <person name="Sun H."/>
            <person name="Clum A."/>
            <person name="Pangilinan J.L."/>
            <person name="Lindquist E.A."/>
            <person name="Lucas S."/>
            <person name="Lapidus A."/>
            <person name="Jin M."/>
            <person name="Gunawan C."/>
            <person name="Balan V."/>
            <person name="Dale B.E."/>
            <person name="Jeffries T.W."/>
            <person name="Zinkel R."/>
            <person name="Barry K.W."/>
            <person name="Grigoriev I.V."/>
            <person name="Gasch A.P."/>
        </authorList>
    </citation>
    <scope>NUCLEOTIDE SEQUENCE [LARGE SCALE GENOMIC DNA]</scope>
    <source>
        <strain evidence="5">NRRL Y-27907 / 11-Y1</strain>
    </source>
</reference>
<keyword evidence="5" id="KW-1185">Reference proteome</keyword>
<dbReference type="KEGG" id="spaa:SPAPADRAFT_67782"/>
<organism evidence="5">
    <name type="scientific">Spathaspora passalidarum (strain NRRL Y-27907 / 11-Y1)</name>
    <dbReference type="NCBI Taxonomy" id="619300"/>
    <lineage>
        <taxon>Eukaryota</taxon>
        <taxon>Fungi</taxon>
        <taxon>Dikarya</taxon>
        <taxon>Ascomycota</taxon>
        <taxon>Saccharomycotina</taxon>
        <taxon>Pichiomycetes</taxon>
        <taxon>Debaryomycetaceae</taxon>
        <taxon>Spathaspora</taxon>
    </lineage>
</organism>
<dbReference type="InterPro" id="IPR024688">
    <property type="entry name" value="Mac_dom"/>
</dbReference>
<protein>
    <recommendedName>
        <fullName evidence="3">Maltose/galactoside acetyltransferase domain-containing protein</fullName>
    </recommendedName>
</protein>
<dbReference type="Pfam" id="PF00132">
    <property type="entry name" value="Hexapep"/>
    <property type="match status" value="1"/>
</dbReference>
<dbReference type="HOGENOM" id="CLU_051638_3_0_1"/>
<dbReference type="InParanoid" id="G3ARF1"/>
<gene>
    <name evidence="4" type="ORF">SPAPADRAFT_67782</name>
</gene>
<dbReference type="AlphaFoldDB" id="G3ARF1"/>
<sequence>MPKFKSKEDFCKQTNIRGEINKELVEFAYKNLNHIPSKGNENYERMISGLIVLTFKHSYNAYTKDMQDVRMSIRDTILDYGKFRHRDYKTTKDYLDAKREHLRSFIGHVGDGAFMEYPVYFDYGFNTYIGKRFFSNYNLTILDVSIVKIGDNVMCGSNVSILTPSHPTDPTLRSGLQNGLPVTIGNNVWLGAGSTVLPGVTIGDGCVIGAGCVVNKDIPANSIVVGVPGRVVKTMDPRDPDFDVHACLEQYGMALIK</sequence>